<reference evidence="2 3" key="1">
    <citation type="submission" date="2018-05" db="EMBL/GenBank/DDBJ databases">
        <title>Acuticoccus sediminis sp. nov., isolated from deep-sea sediment of Indian Ocean.</title>
        <authorList>
            <person name="Liu X."/>
            <person name="Lai Q."/>
            <person name="Du Y."/>
            <person name="Sun F."/>
            <person name="Zhang X."/>
            <person name="Wang S."/>
            <person name="Shao Z."/>
        </authorList>
    </citation>
    <scope>NUCLEOTIDE SEQUENCE [LARGE SCALE GENOMIC DNA]</scope>
    <source>
        <strain evidence="2 3">PTG4-2</strain>
    </source>
</reference>
<accession>A0A8B2NY71</accession>
<feature type="region of interest" description="Disordered" evidence="1">
    <location>
        <begin position="143"/>
        <end position="220"/>
    </location>
</feature>
<comment type="caution">
    <text evidence="2">The sequence shown here is derived from an EMBL/GenBank/DDBJ whole genome shotgun (WGS) entry which is preliminary data.</text>
</comment>
<feature type="compositionally biased region" description="Low complexity" evidence="1">
    <location>
        <begin position="146"/>
        <end position="159"/>
    </location>
</feature>
<dbReference type="EMBL" id="QHHQ01000002">
    <property type="protein sequence ID" value="RAI02312.1"/>
    <property type="molecule type" value="Genomic_DNA"/>
</dbReference>
<evidence type="ECO:0000313" key="3">
    <source>
        <dbReference type="Proteomes" id="UP000249590"/>
    </source>
</evidence>
<dbReference type="Proteomes" id="UP000249590">
    <property type="component" value="Unassembled WGS sequence"/>
</dbReference>
<feature type="compositionally biased region" description="Low complexity" evidence="1">
    <location>
        <begin position="169"/>
        <end position="185"/>
    </location>
</feature>
<dbReference type="AlphaFoldDB" id="A0A8B2NY71"/>
<name>A0A8B2NY71_9HYPH</name>
<protein>
    <submittedName>
        <fullName evidence="2">Uncharacterized protein</fullName>
    </submittedName>
</protein>
<evidence type="ECO:0000313" key="2">
    <source>
        <dbReference type="EMBL" id="RAI02312.1"/>
    </source>
</evidence>
<gene>
    <name evidence="2" type="ORF">DLJ53_13180</name>
</gene>
<dbReference type="RefSeq" id="WP_111345823.1">
    <property type="nucleotide sequence ID" value="NZ_QHHQ01000002.1"/>
</dbReference>
<sequence length="220" mass="22369">MKRFLKAYRPDVLIGNLRGRPLPCEHGRDRVPPLPADPVAGDGRREADGAFPRGDGRGAQAPAACGTFVYTGGGAVETLAQFNLFRDVIDVSATGVTAFAGLDLRTRDWGTVILFADGGEIVLPAVPRSALTEKNFVFAATPTAETTGRTPGDGTDGSTRTGGTGGTGEAAVRGSAAPAGGARSENGTVVHLAAGPSDTGDSALRGPAPARPLHRIAGAR</sequence>
<organism evidence="2 3">
    <name type="scientific">Acuticoccus sediminis</name>
    <dbReference type="NCBI Taxonomy" id="2184697"/>
    <lineage>
        <taxon>Bacteria</taxon>
        <taxon>Pseudomonadati</taxon>
        <taxon>Pseudomonadota</taxon>
        <taxon>Alphaproteobacteria</taxon>
        <taxon>Hyphomicrobiales</taxon>
        <taxon>Amorphaceae</taxon>
        <taxon>Acuticoccus</taxon>
    </lineage>
</organism>
<evidence type="ECO:0000256" key="1">
    <source>
        <dbReference type="SAM" id="MobiDB-lite"/>
    </source>
</evidence>
<feature type="region of interest" description="Disordered" evidence="1">
    <location>
        <begin position="24"/>
        <end position="59"/>
    </location>
</feature>
<keyword evidence="3" id="KW-1185">Reference proteome</keyword>
<proteinExistence type="predicted"/>